<comment type="caution">
    <text evidence="2">The sequence shown here is derived from an EMBL/GenBank/DDBJ whole genome shotgun (WGS) entry which is preliminary data.</text>
</comment>
<dbReference type="InterPro" id="IPR026749">
    <property type="entry name" value="Tmem135"/>
</dbReference>
<name>A0A1V9WZM8_9ACAR</name>
<protein>
    <submittedName>
        <fullName evidence="2">Transmembrane protein-like</fullName>
    </submittedName>
</protein>
<keyword evidence="1 2" id="KW-0812">Transmembrane</keyword>
<gene>
    <name evidence="2" type="ORF">BIW11_14056</name>
</gene>
<dbReference type="PANTHER" id="PTHR12459:SF15">
    <property type="entry name" value="TRANSMEMBRANE PROTEIN 135"/>
    <property type="match status" value="1"/>
</dbReference>
<evidence type="ECO:0000313" key="2">
    <source>
        <dbReference type="EMBL" id="OQR66586.1"/>
    </source>
</evidence>
<sequence length="287" mass="31719">FSEVLFKVLANKGLVPVVPYGDALLFSAGLAGHSFLLNELDGKDPLSSALKFLVGSDEFLSSSSSRCRHEGSCCVLYGLRGFVKPFLIGYLGRSLFASATSVPAIVSNPLSLGPTLRDIFTSRAYVRQGIFLGGAVSTFRLVRCLLRDRGLEERTCRAIAGAIAGPWFLASRSTSIALHLFWKVVENYYMVALKRGIAPRIFLGTELIYTLSTAFILFNAVMEPHNVRPSYLRFLNNITGTGLARVNRHPIEMLGFHSTSCNPDYFPYDINLSKVHPKFIEQVVIWS</sequence>
<dbReference type="EMBL" id="MNPL01031855">
    <property type="protein sequence ID" value="OQR66586.1"/>
    <property type="molecule type" value="Genomic_DNA"/>
</dbReference>
<dbReference type="OrthoDB" id="291792at2759"/>
<keyword evidence="1" id="KW-0472">Membrane</keyword>
<proteinExistence type="predicted"/>
<dbReference type="Proteomes" id="UP000192247">
    <property type="component" value="Unassembled WGS sequence"/>
</dbReference>
<accession>A0A1V9WZM8</accession>
<feature type="transmembrane region" description="Helical" evidence="1">
    <location>
        <begin position="201"/>
        <end position="222"/>
    </location>
</feature>
<feature type="non-terminal residue" evidence="2">
    <location>
        <position position="1"/>
    </location>
</feature>
<organism evidence="2 3">
    <name type="scientific">Tropilaelaps mercedesae</name>
    <dbReference type="NCBI Taxonomy" id="418985"/>
    <lineage>
        <taxon>Eukaryota</taxon>
        <taxon>Metazoa</taxon>
        <taxon>Ecdysozoa</taxon>
        <taxon>Arthropoda</taxon>
        <taxon>Chelicerata</taxon>
        <taxon>Arachnida</taxon>
        <taxon>Acari</taxon>
        <taxon>Parasitiformes</taxon>
        <taxon>Mesostigmata</taxon>
        <taxon>Gamasina</taxon>
        <taxon>Dermanyssoidea</taxon>
        <taxon>Laelapidae</taxon>
        <taxon>Tropilaelaps</taxon>
    </lineage>
</organism>
<dbReference type="FunCoup" id="A0A1V9WZM8">
    <property type="interactions" value="853"/>
</dbReference>
<dbReference type="PANTHER" id="PTHR12459">
    <property type="entry name" value="TRANSMEMBRANE PROTEIN 135-RELATED"/>
    <property type="match status" value="1"/>
</dbReference>
<feature type="transmembrane region" description="Helical" evidence="1">
    <location>
        <begin position="126"/>
        <end position="146"/>
    </location>
</feature>
<feature type="transmembrane region" description="Helical" evidence="1">
    <location>
        <begin position="158"/>
        <end position="181"/>
    </location>
</feature>
<keyword evidence="1" id="KW-1133">Transmembrane helix</keyword>
<dbReference type="AlphaFoldDB" id="A0A1V9WZM8"/>
<evidence type="ECO:0000313" key="3">
    <source>
        <dbReference type="Proteomes" id="UP000192247"/>
    </source>
</evidence>
<evidence type="ECO:0000256" key="1">
    <source>
        <dbReference type="SAM" id="Phobius"/>
    </source>
</evidence>
<dbReference type="InParanoid" id="A0A1V9WZM8"/>
<reference evidence="2 3" key="1">
    <citation type="journal article" date="2017" name="Gigascience">
        <title>Draft genome of the honey bee ectoparasitic mite, Tropilaelaps mercedesae, is shaped by the parasitic life history.</title>
        <authorList>
            <person name="Dong X."/>
            <person name="Armstrong S.D."/>
            <person name="Xia D."/>
            <person name="Makepeace B.L."/>
            <person name="Darby A.C."/>
            <person name="Kadowaki T."/>
        </authorList>
    </citation>
    <scope>NUCLEOTIDE SEQUENCE [LARGE SCALE GENOMIC DNA]</scope>
    <source>
        <strain evidence="2">Wuxi-XJTLU</strain>
    </source>
</reference>
<keyword evidence="3" id="KW-1185">Reference proteome</keyword>